<evidence type="ECO:0000256" key="4">
    <source>
        <dbReference type="ARBA" id="ARBA00022801"/>
    </source>
</evidence>
<evidence type="ECO:0000256" key="6">
    <source>
        <dbReference type="PIRNR" id="PIRNR018267"/>
    </source>
</evidence>
<dbReference type="Proteomes" id="UP000184206">
    <property type="component" value="Unassembled WGS sequence"/>
</dbReference>
<evidence type="ECO:0000256" key="3">
    <source>
        <dbReference type="ARBA" id="ARBA00022763"/>
    </source>
</evidence>
<dbReference type="GO" id="GO:0004519">
    <property type="term" value="F:endonuclease activity"/>
    <property type="evidence" value="ECO:0007669"/>
    <property type="project" value="UniProtKB-KW"/>
</dbReference>
<keyword evidence="4 6" id="KW-0378">Hydrolase</keyword>
<evidence type="ECO:0000313" key="8">
    <source>
        <dbReference type="Proteomes" id="UP000184206"/>
    </source>
</evidence>
<comment type="function">
    <text evidence="6">May nick specific sequences that contain T:G mispairs resulting from m5C-deamination.</text>
</comment>
<name>A0A1M7KJL3_9BACL</name>
<comment type="similarity">
    <text evidence="6">Belongs to the vsr family.</text>
</comment>
<sequence length="147" mass="17785">MDNLEGLKRLDNLTKEQRQKNMKAIKSISKIENIVASKLWKEGYRFRRNSKSLYGKPDISIKKYKVVIFIDSCFWHLCPLHGNIPKTNKEYWEPKLYRNKKRDYEVNKYFTEKGWNIRRIWEHEVKEDIDKVIDDLSLFIESAKKNT</sequence>
<organism evidence="7 8">
    <name type="scientific">Lacicoccus alkaliphilus DSM 16010</name>
    <dbReference type="NCBI Taxonomy" id="1123231"/>
    <lineage>
        <taxon>Bacteria</taxon>
        <taxon>Bacillati</taxon>
        <taxon>Bacillota</taxon>
        <taxon>Bacilli</taxon>
        <taxon>Bacillales</taxon>
        <taxon>Salinicoccaceae</taxon>
        <taxon>Lacicoccus</taxon>
    </lineage>
</organism>
<gene>
    <name evidence="7" type="ORF">SAMN02745189_02560</name>
</gene>
<evidence type="ECO:0000256" key="5">
    <source>
        <dbReference type="ARBA" id="ARBA00023204"/>
    </source>
</evidence>
<dbReference type="GO" id="GO:0006298">
    <property type="term" value="P:mismatch repair"/>
    <property type="evidence" value="ECO:0007669"/>
    <property type="project" value="UniProtKB-UniRule"/>
</dbReference>
<dbReference type="EMBL" id="FRCF01000019">
    <property type="protein sequence ID" value="SHM65535.1"/>
    <property type="molecule type" value="Genomic_DNA"/>
</dbReference>
<dbReference type="PIRSF" id="PIRSF018267">
    <property type="entry name" value="VSR_endonuc"/>
    <property type="match status" value="1"/>
</dbReference>
<proteinExistence type="inferred from homology"/>
<dbReference type="InterPro" id="IPR004603">
    <property type="entry name" value="DNA_mismatch_endonuc_vsr"/>
</dbReference>
<dbReference type="Gene3D" id="3.40.960.10">
    <property type="entry name" value="VSR Endonuclease"/>
    <property type="match status" value="1"/>
</dbReference>
<keyword evidence="1 6" id="KW-0540">Nuclease</keyword>
<dbReference type="SUPFAM" id="SSF52980">
    <property type="entry name" value="Restriction endonuclease-like"/>
    <property type="match status" value="1"/>
</dbReference>
<keyword evidence="8" id="KW-1185">Reference proteome</keyword>
<dbReference type="OrthoDB" id="9801520at2"/>
<dbReference type="Pfam" id="PF03852">
    <property type="entry name" value="Vsr"/>
    <property type="match status" value="1"/>
</dbReference>
<dbReference type="CDD" id="cd00221">
    <property type="entry name" value="Vsr"/>
    <property type="match status" value="1"/>
</dbReference>
<reference evidence="7 8" key="1">
    <citation type="submission" date="2016-11" db="EMBL/GenBank/DDBJ databases">
        <authorList>
            <person name="Jaros S."/>
            <person name="Januszkiewicz K."/>
            <person name="Wedrychowicz H."/>
        </authorList>
    </citation>
    <scope>NUCLEOTIDE SEQUENCE [LARGE SCALE GENOMIC DNA]</scope>
    <source>
        <strain evidence="7 8">DSM 16010</strain>
    </source>
</reference>
<keyword evidence="3 6" id="KW-0227">DNA damage</keyword>
<accession>A0A1M7KJL3</accession>
<dbReference type="STRING" id="1123231.SAMN02745189_02560"/>
<evidence type="ECO:0000256" key="2">
    <source>
        <dbReference type="ARBA" id="ARBA00022759"/>
    </source>
</evidence>
<protein>
    <recommendedName>
        <fullName evidence="6">Very short patch repair endonuclease</fullName>
        <ecNumber evidence="6">3.1.-.-</ecNumber>
    </recommendedName>
</protein>
<keyword evidence="2 6" id="KW-0255">Endonuclease</keyword>
<dbReference type="EC" id="3.1.-.-" evidence="6"/>
<keyword evidence="5 6" id="KW-0234">DNA repair</keyword>
<evidence type="ECO:0000313" key="7">
    <source>
        <dbReference type="EMBL" id="SHM65535.1"/>
    </source>
</evidence>
<dbReference type="GO" id="GO:0016787">
    <property type="term" value="F:hydrolase activity"/>
    <property type="evidence" value="ECO:0007669"/>
    <property type="project" value="UniProtKB-KW"/>
</dbReference>
<dbReference type="InterPro" id="IPR011335">
    <property type="entry name" value="Restrct_endonuc-II-like"/>
</dbReference>
<evidence type="ECO:0000256" key="1">
    <source>
        <dbReference type="ARBA" id="ARBA00022722"/>
    </source>
</evidence>
<dbReference type="AlphaFoldDB" id="A0A1M7KJL3"/>
<dbReference type="NCBIfam" id="TIGR00632">
    <property type="entry name" value="vsr"/>
    <property type="match status" value="1"/>
</dbReference>